<dbReference type="OrthoDB" id="4217619at2759"/>
<organism evidence="1 2">
    <name type="scientific">Rhizopus stolonifer</name>
    <name type="common">Rhizopus nigricans</name>
    <dbReference type="NCBI Taxonomy" id="4846"/>
    <lineage>
        <taxon>Eukaryota</taxon>
        <taxon>Fungi</taxon>
        <taxon>Fungi incertae sedis</taxon>
        <taxon>Mucoromycota</taxon>
        <taxon>Mucoromycotina</taxon>
        <taxon>Mucoromycetes</taxon>
        <taxon>Mucorales</taxon>
        <taxon>Mucorineae</taxon>
        <taxon>Rhizopodaceae</taxon>
        <taxon>Rhizopus</taxon>
    </lineage>
</organism>
<dbReference type="SUPFAM" id="SSF50156">
    <property type="entry name" value="PDZ domain-like"/>
    <property type="match status" value="2"/>
</dbReference>
<sequence>FDPAPVINAGIDIKVAQLVDQDFKLEDTVTYVGLSGRNEVQTKKTTINNLSAVRTSETTPARWRAMNVEAYKVSDGSLSSQGGLFADDQAQVRAIWMNFSIENERRELSSIFGGISARLILPVLQKIKAGQSPMVRGMDAEFWSLQVCNARLVGVSDEWIQKIKHKATKEGRQPSVVYVLGVTDISTPSGQLLKAGDIVLAIDGQVLSSISDLSQFHEQDTLTITLLRDGIEQEMQVPTTQHDGKETTELVGWQGLLIQNTYRAAKEQVRKQVPEGVYVASCLFGSPAQACLRPGIWITHVGSSSVKTLNQFLQAVNNKTAYQAKPTQSINTSHQLLSLPTQEEMDENMAFQDDATHLQIKFVTADNLTQVKALKLDHHYWPTWHIKKNESSPLGWDMSFLS</sequence>
<dbReference type="InterPro" id="IPR036034">
    <property type="entry name" value="PDZ_sf"/>
</dbReference>
<gene>
    <name evidence="1" type="ORF">CU098_003514</name>
</gene>
<dbReference type="Gene3D" id="2.30.42.10">
    <property type="match status" value="2"/>
</dbReference>
<dbReference type="STRING" id="4846.A0A367IQZ6"/>
<dbReference type="PANTHER" id="PTHR46366">
    <property type="entry name" value="PRO-APOPTOTIC SERINE PROTEASE NMA111"/>
    <property type="match status" value="1"/>
</dbReference>
<name>A0A367IQZ6_RHIST</name>
<evidence type="ECO:0000313" key="2">
    <source>
        <dbReference type="Proteomes" id="UP000253551"/>
    </source>
</evidence>
<reference evidence="1 2" key="1">
    <citation type="journal article" date="2018" name="G3 (Bethesda)">
        <title>Phylogenetic and Phylogenomic Definition of Rhizopus Species.</title>
        <authorList>
            <person name="Gryganskyi A.P."/>
            <person name="Golan J."/>
            <person name="Dolatabadi S."/>
            <person name="Mondo S."/>
            <person name="Robb S."/>
            <person name="Idnurm A."/>
            <person name="Muszewska A."/>
            <person name="Steczkiewicz K."/>
            <person name="Masonjones S."/>
            <person name="Liao H.L."/>
            <person name="Gajdeczka M.T."/>
            <person name="Anike F."/>
            <person name="Vuek A."/>
            <person name="Anishchenko I.M."/>
            <person name="Voigt K."/>
            <person name="de Hoog G.S."/>
            <person name="Smith M.E."/>
            <person name="Heitman J."/>
            <person name="Vilgalys R."/>
            <person name="Stajich J.E."/>
        </authorList>
    </citation>
    <scope>NUCLEOTIDE SEQUENCE [LARGE SCALE GENOMIC DNA]</scope>
    <source>
        <strain evidence="1 2">LSU 92-RS-03</strain>
    </source>
</reference>
<keyword evidence="2" id="KW-1185">Reference proteome</keyword>
<dbReference type="Proteomes" id="UP000253551">
    <property type="component" value="Unassembled WGS sequence"/>
</dbReference>
<dbReference type="PANTHER" id="PTHR46366:SF1">
    <property type="entry name" value="PDZ DOMAIN-CONTAINING PROTEIN C1685.05"/>
    <property type="match status" value="1"/>
</dbReference>
<comment type="caution">
    <text evidence="1">The sequence shown here is derived from an EMBL/GenBank/DDBJ whole genome shotgun (WGS) entry which is preliminary data.</text>
</comment>
<dbReference type="AlphaFoldDB" id="A0A367IQZ6"/>
<feature type="non-terminal residue" evidence="1">
    <location>
        <position position="1"/>
    </location>
</feature>
<accession>A0A367IQZ6</accession>
<protein>
    <submittedName>
        <fullName evidence="1">Uncharacterized protein</fullName>
    </submittedName>
</protein>
<evidence type="ECO:0000313" key="1">
    <source>
        <dbReference type="EMBL" id="RCH80120.1"/>
    </source>
</evidence>
<proteinExistence type="predicted"/>
<dbReference type="EMBL" id="PJQM01006170">
    <property type="protein sequence ID" value="RCH80120.1"/>
    <property type="molecule type" value="Genomic_DNA"/>
</dbReference>